<evidence type="ECO:0000256" key="3">
    <source>
        <dbReference type="ARBA" id="ARBA00047645"/>
    </source>
</evidence>
<dbReference type="AlphaFoldDB" id="A0A2D0MY55"/>
<dbReference type="EC" id="3.6.1.7" evidence="2 4"/>
<evidence type="ECO:0000256" key="1">
    <source>
        <dbReference type="ARBA" id="ARBA00005614"/>
    </source>
</evidence>
<evidence type="ECO:0000313" key="8">
    <source>
        <dbReference type="Proteomes" id="UP000223913"/>
    </source>
</evidence>
<dbReference type="EMBL" id="PDUD01000061">
    <property type="protein sequence ID" value="PHN01175.1"/>
    <property type="molecule type" value="Genomic_DNA"/>
</dbReference>
<dbReference type="PANTHER" id="PTHR47268">
    <property type="entry name" value="ACYLPHOSPHATASE"/>
    <property type="match status" value="1"/>
</dbReference>
<dbReference type="PROSITE" id="PS51160">
    <property type="entry name" value="ACYLPHOSPHATASE_3"/>
    <property type="match status" value="1"/>
</dbReference>
<organism evidence="7 8">
    <name type="scientific">Flavilitoribacter nigricans (strain ATCC 23147 / DSM 23189 / NBRC 102662 / NCIMB 1420 / SS-2)</name>
    <name type="common">Lewinella nigricans</name>
    <dbReference type="NCBI Taxonomy" id="1122177"/>
    <lineage>
        <taxon>Bacteria</taxon>
        <taxon>Pseudomonadati</taxon>
        <taxon>Bacteroidota</taxon>
        <taxon>Saprospiria</taxon>
        <taxon>Saprospirales</taxon>
        <taxon>Lewinellaceae</taxon>
        <taxon>Flavilitoribacter</taxon>
    </lineage>
</organism>
<evidence type="ECO:0000256" key="2">
    <source>
        <dbReference type="ARBA" id="ARBA00012150"/>
    </source>
</evidence>
<dbReference type="InterPro" id="IPR001792">
    <property type="entry name" value="Acylphosphatase-like_dom"/>
</dbReference>
<dbReference type="SUPFAM" id="SSF54975">
    <property type="entry name" value="Acylphosphatase/BLUF domain-like"/>
    <property type="match status" value="1"/>
</dbReference>
<proteinExistence type="inferred from homology"/>
<dbReference type="InterPro" id="IPR036046">
    <property type="entry name" value="Acylphosphatase-like_dom_sf"/>
</dbReference>
<reference evidence="7 8" key="1">
    <citation type="submission" date="2017-10" db="EMBL/GenBank/DDBJ databases">
        <title>The draft genome sequence of Lewinella nigricans NBRC 102662.</title>
        <authorList>
            <person name="Wang K."/>
        </authorList>
    </citation>
    <scope>NUCLEOTIDE SEQUENCE [LARGE SCALE GENOMIC DNA]</scope>
    <source>
        <strain evidence="7 8">NBRC 102662</strain>
    </source>
</reference>
<dbReference type="InterPro" id="IPR020456">
    <property type="entry name" value="Acylphosphatase"/>
</dbReference>
<dbReference type="Pfam" id="PF00708">
    <property type="entry name" value="Acylphosphatase"/>
    <property type="match status" value="1"/>
</dbReference>
<feature type="active site" evidence="4">
    <location>
        <position position="18"/>
    </location>
</feature>
<dbReference type="OrthoDB" id="9808093at2"/>
<keyword evidence="4" id="KW-0378">Hydrolase</keyword>
<accession>A0A2D0MY55</accession>
<name>A0A2D0MY55_FLAN2</name>
<dbReference type="Gene3D" id="3.30.70.100">
    <property type="match status" value="1"/>
</dbReference>
<evidence type="ECO:0000256" key="4">
    <source>
        <dbReference type="PROSITE-ProRule" id="PRU00520"/>
    </source>
</evidence>
<dbReference type="GO" id="GO:0003998">
    <property type="term" value="F:acylphosphatase activity"/>
    <property type="evidence" value="ECO:0007669"/>
    <property type="project" value="UniProtKB-EC"/>
</dbReference>
<feature type="domain" description="Acylphosphatase-like" evidence="6">
    <location>
        <begin position="3"/>
        <end position="89"/>
    </location>
</feature>
<evidence type="ECO:0000313" key="7">
    <source>
        <dbReference type="EMBL" id="PHN01175.1"/>
    </source>
</evidence>
<sequence>MPLYQLKISGQVQGVSYRYSTKKRALELGITGMVKNQPDGTVYAEIEGEEEALQTMIDWCRQGPAYAEVQSVEVESAPERNYNSFEIIR</sequence>
<evidence type="ECO:0000256" key="5">
    <source>
        <dbReference type="RuleBase" id="RU004168"/>
    </source>
</evidence>
<feature type="active site" evidence="4">
    <location>
        <position position="36"/>
    </location>
</feature>
<dbReference type="PANTHER" id="PTHR47268:SF4">
    <property type="entry name" value="ACYLPHOSPHATASE"/>
    <property type="match status" value="1"/>
</dbReference>
<gene>
    <name evidence="7" type="ORF">CRP01_38525</name>
</gene>
<keyword evidence="8" id="KW-1185">Reference proteome</keyword>
<comment type="similarity">
    <text evidence="1 5">Belongs to the acylphosphatase family.</text>
</comment>
<protein>
    <recommendedName>
        <fullName evidence="2 4">acylphosphatase</fullName>
        <ecNumber evidence="2 4">3.6.1.7</ecNumber>
    </recommendedName>
</protein>
<dbReference type="Proteomes" id="UP000223913">
    <property type="component" value="Unassembled WGS sequence"/>
</dbReference>
<comment type="caution">
    <text evidence="7">The sequence shown here is derived from an EMBL/GenBank/DDBJ whole genome shotgun (WGS) entry which is preliminary data.</text>
</comment>
<dbReference type="RefSeq" id="WP_099155435.1">
    <property type="nucleotide sequence ID" value="NZ_PDUD01000061.1"/>
</dbReference>
<evidence type="ECO:0000259" key="6">
    <source>
        <dbReference type="PROSITE" id="PS51160"/>
    </source>
</evidence>
<comment type="catalytic activity">
    <reaction evidence="3 4">
        <text>an acyl phosphate + H2O = a carboxylate + phosphate + H(+)</text>
        <dbReference type="Rhea" id="RHEA:14965"/>
        <dbReference type="ChEBI" id="CHEBI:15377"/>
        <dbReference type="ChEBI" id="CHEBI:15378"/>
        <dbReference type="ChEBI" id="CHEBI:29067"/>
        <dbReference type="ChEBI" id="CHEBI:43474"/>
        <dbReference type="ChEBI" id="CHEBI:59918"/>
        <dbReference type="EC" id="3.6.1.7"/>
    </reaction>
</comment>
<dbReference type="PRINTS" id="PR00112">
    <property type="entry name" value="ACYLPHPHTASE"/>
</dbReference>